<evidence type="ECO:0000256" key="4">
    <source>
        <dbReference type="ARBA" id="ARBA00023015"/>
    </source>
</evidence>
<feature type="domain" description="NR LBD" evidence="12">
    <location>
        <begin position="366"/>
        <end position="604"/>
    </location>
</feature>
<dbReference type="Proteomes" id="UP001497497">
    <property type="component" value="Unassembled WGS sequence"/>
</dbReference>
<dbReference type="AlphaFoldDB" id="A0AAV2I0H5"/>
<evidence type="ECO:0000313" key="14">
    <source>
        <dbReference type="Proteomes" id="UP001497497"/>
    </source>
</evidence>
<keyword evidence="1 9" id="KW-0479">Metal-binding</keyword>
<dbReference type="InterPro" id="IPR001723">
    <property type="entry name" value="Nuclear_hrmn_rcpt"/>
</dbReference>
<dbReference type="GO" id="GO:0045944">
    <property type="term" value="P:positive regulation of transcription by RNA polymerase II"/>
    <property type="evidence" value="ECO:0007669"/>
    <property type="project" value="TreeGrafter"/>
</dbReference>
<dbReference type="SMART" id="SM00430">
    <property type="entry name" value="HOLI"/>
    <property type="match status" value="1"/>
</dbReference>
<feature type="region of interest" description="Disordered" evidence="10">
    <location>
        <begin position="116"/>
        <end position="145"/>
    </location>
</feature>
<protein>
    <submittedName>
        <fullName evidence="13">Uncharacterized protein</fullName>
    </submittedName>
</protein>
<keyword evidence="14" id="KW-1185">Reference proteome</keyword>
<evidence type="ECO:0000256" key="10">
    <source>
        <dbReference type="SAM" id="MobiDB-lite"/>
    </source>
</evidence>
<comment type="caution">
    <text evidence="13">The sequence shown here is derived from an EMBL/GenBank/DDBJ whole genome shotgun (WGS) entry which is preliminary data.</text>
</comment>
<dbReference type="InterPro" id="IPR000536">
    <property type="entry name" value="Nucl_hrmn_rcpt_lig-bd"/>
</dbReference>
<organism evidence="13 14">
    <name type="scientific">Lymnaea stagnalis</name>
    <name type="common">Great pond snail</name>
    <name type="synonym">Helix stagnalis</name>
    <dbReference type="NCBI Taxonomy" id="6523"/>
    <lineage>
        <taxon>Eukaryota</taxon>
        <taxon>Metazoa</taxon>
        <taxon>Spiralia</taxon>
        <taxon>Lophotrochozoa</taxon>
        <taxon>Mollusca</taxon>
        <taxon>Gastropoda</taxon>
        <taxon>Heterobranchia</taxon>
        <taxon>Euthyneura</taxon>
        <taxon>Panpulmonata</taxon>
        <taxon>Hygrophila</taxon>
        <taxon>Lymnaeoidea</taxon>
        <taxon>Lymnaeidae</taxon>
        <taxon>Lymnaea</taxon>
    </lineage>
</organism>
<gene>
    <name evidence="13" type="ORF">GSLYS_00013137001</name>
</gene>
<dbReference type="InterPro" id="IPR001628">
    <property type="entry name" value="Znf_hrmn_rcpt"/>
</dbReference>
<evidence type="ECO:0000256" key="5">
    <source>
        <dbReference type="ARBA" id="ARBA00023125"/>
    </source>
</evidence>
<keyword evidence="2 9" id="KW-0863">Zinc-finger</keyword>
<dbReference type="SUPFAM" id="SSF57716">
    <property type="entry name" value="Glucocorticoid receptor-like (DNA-binding domain)"/>
    <property type="match status" value="1"/>
</dbReference>
<evidence type="ECO:0000259" key="11">
    <source>
        <dbReference type="PROSITE" id="PS51030"/>
    </source>
</evidence>
<dbReference type="GO" id="GO:0030154">
    <property type="term" value="P:cell differentiation"/>
    <property type="evidence" value="ECO:0007669"/>
    <property type="project" value="TreeGrafter"/>
</dbReference>
<dbReference type="Gene3D" id="1.10.565.10">
    <property type="entry name" value="Retinoid X Receptor"/>
    <property type="match status" value="1"/>
</dbReference>
<dbReference type="InterPro" id="IPR013088">
    <property type="entry name" value="Znf_NHR/GATA"/>
</dbReference>
<dbReference type="GO" id="GO:0004879">
    <property type="term" value="F:nuclear receptor activity"/>
    <property type="evidence" value="ECO:0007669"/>
    <property type="project" value="TreeGrafter"/>
</dbReference>
<dbReference type="Pfam" id="PF00105">
    <property type="entry name" value="zf-C4"/>
    <property type="match status" value="1"/>
</dbReference>
<proteinExistence type="inferred from homology"/>
<dbReference type="GO" id="GO:0000978">
    <property type="term" value="F:RNA polymerase II cis-regulatory region sequence-specific DNA binding"/>
    <property type="evidence" value="ECO:0007669"/>
    <property type="project" value="TreeGrafter"/>
</dbReference>
<dbReference type="GO" id="GO:0008270">
    <property type="term" value="F:zinc ion binding"/>
    <property type="evidence" value="ECO:0007669"/>
    <property type="project" value="UniProtKB-KW"/>
</dbReference>
<keyword evidence="3 9" id="KW-0862">Zinc</keyword>
<evidence type="ECO:0000259" key="12">
    <source>
        <dbReference type="PROSITE" id="PS51843"/>
    </source>
</evidence>
<evidence type="ECO:0000256" key="1">
    <source>
        <dbReference type="ARBA" id="ARBA00022723"/>
    </source>
</evidence>
<dbReference type="PROSITE" id="PS51843">
    <property type="entry name" value="NR_LBD"/>
    <property type="match status" value="1"/>
</dbReference>
<keyword evidence="7 9" id="KW-0675">Receptor</keyword>
<dbReference type="InterPro" id="IPR035500">
    <property type="entry name" value="NHR-like_dom_sf"/>
</dbReference>
<dbReference type="PROSITE" id="PS51030">
    <property type="entry name" value="NUCLEAR_REC_DBD_2"/>
    <property type="match status" value="1"/>
</dbReference>
<evidence type="ECO:0000256" key="9">
    <source>
        <dbReference type="RuleBase" id="RU004334"/>
    </source>
</evidence>
<dbReference type="GO" id="GO:0005634">
    <property type="term" value="C:nucleus"/>
    <property type="evidence" value="ECO:0007669"/>
    <property type="project" value="UniProtKB-SubCell"/>
</dbReference>
<comment type="similarity">
    <text evidence="9">Belongs to the nuclear hormone receptor family.</text>
</comment>
<dbReference type="PRINTS" id="PR00047">
    <property type="entry name" value="STROIDFINGER"/>
</dbReference>
<feature type="domain" description="Nuclear receptor" evidence="11">
    <location>
        <begin position="18"/>
        <end position="95"/>
    </location>
</feature>
<evidence type="ECO:0000256" key="6">
    <source>
        <dbReference type="ARBA" id="ARBA00023163"/>
    </source>
</evidence>
<dbReference type="PRINTS" id="PR00398">
    <property type="entry name" value="STRDHORMONER"/>
</dbReference>
<dbReference type="PROSITE" id="PS00031">
    <property type="entry name" value="NUCLEAR_REC_DBD_1"/>
    <property type="match status" value="1"/>
</dbReference>
<evidence type="ECO:0000313" key="13">
    <source>
        <dbReference type="EMBL" id="CAL1539318.1"/>
    </source>
</evidence>
<dbReference type="GO" id="GO:0000122">
    <property type="term" value="P:negative regulation of transcription by RNA polymerase II"/>
    <property type="evidence" value="ECO:0007669"/>
    <property type="project" value="TreeGrafter"/>
</dbReference>
<accession>A0AAV2I0H5</accession>
<feature type="region of interest" description="Disordered" evidence="10">
    <location>
        <begin position="190"/>
        <end position="210"/>
    </location>
</feature>
<evidence type="ECO:0000256" key="3">
    <source>
        <dbReference type="ARBA" id="ARBA00022833"/>
    </source>
</evidence>
<keyword evidence="6 9" id="KW-0804">Transcription</keyword>
<dbReference type="Gene3D" id="3.30.50.10">
    <property type="entry name" value="Erythroid Transcription Factor GATA-1, subunit A"/>
    <property type="match status" value="1"/>
</dbReference>
<reference evidence="13 14" key="1">
    <citation type="submission" date="2024-04" db="EMBL/GenBank/DDBJ databases">
        <authorList>
            <consortium name="Genoscope - CEA"/>
            <person name="William W."/>
        </authorList>
    </citation>
    <scope>NUCLEOTIDE SEQUENCE [LARGE SCALE GENOMIC DNA]</scope>
</reference>
<sequence>MSDLEYDGQIKKKCLPTLPPCKVCGEHASGFHYGVNSCGACKGFFLRSLARTEPYTCLTGGQCQVGPEVKRRKTCQKCRFDKCLRLGMSKNAIKIGRYTYSKRTQDTLELKQLKHETLAQEEESSGSECESSLQKGSPESDEHLQSIQPELPRLHLLQERLNSGTSGNTISSEPTRFSCKHSTSYWPNSILENESGSTDSESHDTTETGSRFELVPATKSRVLELHFNKNVAIEKTFLKSTYGNFSYSPKFNQPKKLELRYLGGAGEDFHQRNEWDADVRALSIPSDDLKEKALSCELLNEHLEIDEWEDKEEEEDEEICEHTRDVLPWSSEFTEHQLHEWIQALLNYHNTNVFDNNSYDKAKLKERTDLVYNEHRLQETTFGQLKALDRELYFEIYKSTGLDVDGRRTLLSSFLLGIHNEISTVIKFFKQIPGFRELPMSDQILLVKGCSHEYQILSLYRGWDNKTRCMTFSPLGETLTEQDLRKVFPDEALSAHIDMAVALQKLDLTVEQIIILKAIVATAPDRDELASEELVAAIHWKLVNCLLLLLWKQGRHPLQKFGQIMSVLTEMRKYSVFIRSSYTNIRSDVEELTGRVNLPFIYELFF</sequence>
<keyword evidence="5 9" id="KW-0238">DNA-binding</keyword>
<dbReference type="PANTHER" id="PTHR24082:SF473">
    <property type="entry name" value="ECDYSONE-INDUCED PROTEIN 75B, ISOFORM B"/>
    <property type="match status" value="1"/>
</dbReference>
<name>A0AAV2I0H5_LYMST</name>
<comment type="subcellular location">
    <subcellularLocation>
        <location evidence="9">Nucleus</location>
    </subcellularLocation>
</comment>
<evidence type="ECO:0000256" key="2">
    <source>
        <dbReference type="ARBA" id="ARBA00022771"/>
    </source>
</evidence>
<evidence type="ECO:0000256" key="7">
    <source>
        <dbReference type="ARBA" id="ARBA00023170"/>
    </source>
</evidence>
<keyword evidence="8 9" id="KW-0539">Nucleus</keyword>
<keyword evidence="4 9" id="KW-0805">Transcription regulation</keyword>
<dbReference type="CDD" id="cd06916">
    <property type="entry name" value="NR_DBD_like"/>
    <property type="match status" value="1"/>
</dbReference>
<dbReference type="SUPFAM" id="SSF48508">
    <property type="entry name" value="Nuclear receptor ligand-binding domain"/>
    <property type="match status" value="1"/>
</dbReference>
<evidence type="ECO:0000256" key="8">
    <source>
        <dbReference type="ARBA" id="ARBA00023242"/>
    </source>
</evidence>
<dbReference type="SMART" id="SM00399">
    <property type="entry name" value="ZnF_C4"/>
    <property type="match status" value="1"/>
</dbReference>
<dbReference type="EMBL" id="CAXITT010000336">
    <property type="protein sequence ID" value="CAL1539318.1"/>
    <property type="molecule type" value="Genomic_DNA"/>
</dbReference>
<dbReference type="Pfam" id="PF00104">
    <property type="entry name" value="Hormone_recep"/>
    <property type="match status" value="1"/>
</dbReference>
<dbReference type="GO" id="GO:0009755">
    <property type="term" value="P:hormone-mediated signaling pathway"/>
    <property type="evidence" value="ECO:0007669"/>
    <property type="project" value="TreeGrafter"/>
</dbReference>
<dbReference type="PANTHER" id="PTHR24082">
    <property type="entry name" value="NUCLEAR HORMONE RECEPTOR"/>
    <property type="match status" value="1"/>
</dbReference>
<dbReference type="InterPro" id="IPR050234">
    <property type="entry name" value="Nuclear_hormone_rcpt_NR1"/>
</dbReference>